<dbReference type="SMART" id="SM00852">
    <property type="entry name" value="MoCF_biosynth"/>
    <property type="match status" value="1"/>
</dbReference>
<evidence type="ECO:0000256" key="1">
    <source>
        <dbReference type="ARBA" id="ARBA00001946"/>
    </source>
</evidence>
<dbReference type="FunFam" id="3.40.980.10:FF:000004">
    <property type="entry name" value="Molybdopterin molybdenumtransferase"/>
    <property type="match status" value="1"/>
</dbReference>
<evidence type="ECO:0000256" key="8">
    <source>
        <dbReference type="ARBA" id="ARBA00022679"/>
    </source>
</evidence>
<dbReference type="InterPro" id="IPR038987">
    <property type="entry name" value="MoeA-like"/>
</dbReference>
<dbReference type="EMBL" id="RHHU01000005">
    <property type="protein sequence ID" value="RNB86758.1"/>
    <property type="molecule type" value="Genomic_DNA"/>
</dbReference>
<dbReference type="RefSeq" id="WP_122923706.1">
    <property type="nucleotide sequence ID" value="NZ_RHHU01000005.1"/>
</dbReference>
<dbReference type="Gene3D" id="2.40.340.10">
    <property type="entry name" value="MoeA, C-terminal, domain IV"/>
    <property type="match status" value="1"/>
</dbReference>
<comment type="caution">
    <text evidence="15">The sequence shown here is derived from an EMBL/GenBank/DDBJ whole genome shotgun (WGS) entry which is preliminary data.</text>
</comment>
<evidence type="ECO:0000313" key="16">
    <source>
        <dbReference type="Proteomes" id="UP000269573"/>
    </source>
</evidence>
<dbReference type="NCBIfam" id="TIGR00177">
    <property type="entry name" value="molyb_syn"/>
    <property type="match status" value="1"/>
</dbReference>
<dbReference type="UniPathway" id="UPA00344"/>
<dbReference type="NCBIfam" id="NF045515">
    <property type="entry name" value="Glp_gephyrin"/>
    <property type="match status" value="1"/>
</dbReference>
<evidence type="ECO:0000256" key="3">
    <source>
        <dbReference type="ARBA" id="ARBA00005046"/>
    </source>
</evidence>
<dbReference type="InterPro" id="IPR036135">
    <property type="entry name" value="MoeA_linker/N_sf"/>
</dbReference>
<dbReference type="Gene3D" id="3.90.105.10">
    <property type="entry name" value="Molybdopterin biosynthesis moea protein, domain 2"/>
    <property type="match status" value="1"/>
</dbReference>
<comment type="function">
    <text evidence="2 13">Catalyzes the insertion of molybdate into adenylated molybdopterin with the concomitant release of AMP.</text>
</comment>
<reference evidence="15 16" key="1">
    <citation type="submission" date="2018-10" db="EMBL/GenBank/DDBJ databases">
        <title>Phylogenomics of Brevibacillus.</title>
        <authorList>
            <person name="Dunlap C."/>
        </authorList>
    </citation>
    <scope>NUCLEOTIDE SEQUENCE [LARGE SCALE GENOMIC DNA]</scope>
    <source>
        <strain evidence="15 16">JCM 15774</strain>
    </source>
</reference>
<keyword evidence="16" id="KW-1185">Reference proteome</keyword>
<dbReference type="GO" id="GO:0046872">
    <property type="term" value="F:metal ion binding"/>
    <property type="evidence" value="ECO:0007669"/>
    <property type="project" value="UniProtKB-UniRule"/>
</dbReference>
<evidence type="ECO:0000256" key="5">
    <source>
        <dbReference type="ARBA" id="ARBA00013269"/>
    </source>
</evidence>
<evidence type="ECO:0000256" key="6">
    <source>
        <dbReference type="ARBA" id="ARBA00021108"/>
    </source>
</evidence>
<dbReference type="SUPFAM" id="SSF63867">
    <property type="entry name" value="MoeA C-terminal domain-like"/>
    <property type="match status" value="1"/>
</dbReference>
<evidence type="ECO:0000256" key="13">
    <source>
        <dbReference type="RuleBase" id="RU365090"/>
    </source>
</evidence>
<keyword evidence="10 13" id="KW-0460">Magnesium</keyword>
<evidence type="ECO:0000256" key="4">
    <source>
        <dbReference type="ARBA" id="ARBA00010763"/>
    </source>
</evidence>
<evidence type="ECO:0000259" key="14">
    <source>
        <dbReference type="SMART" id="SM00852"/>
    </source>
</evidence>
<evidence type="ECO:0000256" key="2">
    <source>
        <dbReference type="ARBA" id="ARBA00002901"/>
    </source>
</evidence>
<dbReference type="SUPFAM" id="SSF63882">
    <property type="entry name" value="MoeA N-terminal region -like"/>
    <property type="match status" value="1"/>
</dbReference>
<evidence type="ECO:0000256" key="9">
    <source>
        <dbReference type="ARBA" id="ARBA00022723"/>
    </source>
</evidence>
<comment type="similarity">
    <text evidence="4 13">Belongs to the MoeA family.</text>
</comment>
<dbReference type="InterPro" id="IPR036688">
    <property type="entry name" value="MoeA_C_domain_IV_sf"/>
</dbReference>
<keyword evidence="9 13" id="KW-0479">Metal-binding</keyword>
<dbReference type="Gene3D" id="2.170.190.11">
    <property type="entry name" value="Molybdopterin biosynthesis moea protein, domain 3"/>
    <property type="match status" value="1"/>
</dbReference>
<evidence type="ECO:0000256" key="11">
    <source>
        <dbReference type="ARBA" id="ARBA00023150"/>
    </source>
</evidence>
<evidence type="ECO:0000256" key="7">
    <source>
        <dbReference type="ARBA" id="ARBA00022505"/>
    </source>
</evidence>
<dbReference type="Proteomes" id="UP000269573">
    <property type="component" value="Unassembled WGS sequence"/>
</dbReference>
<name>A0A3M8DFJ9_9BACL</name>
<evidence type="ECO:0000256" key="10">
    <source>
        <dbReference type="ARBA" id="ARBA00022842"/>
    </source>
</evidence>
<dbReference type="Pfam" id="PF00994">
    <property type="entry name" value="MoCF_biosynth"/>
    <property type="match status" value="1"/>
</dbReference>
<dbReference type="InterPro" id="IPR036425">
    <property type="entry name" value="MoaB/Mog-like_dom_sf"/>
</dbReference>
<dbReference type="FunFam" id="2.170.190.11:FF:000001">
    <property type="entry name" value="Molybdopterin molybdenumtransferase"/>
    <property type="match status" value="1"/>
</dbReference>
<evidence type="ECO:0000313" key="15">
    <source>
        <dbReference type="EMBL" id="RNB86758.1"/>
    </source>
</evidence>
<keyword evidence="7 13" id="KW-0500">Molybdenum</keyword>
<dbReference type="InterPro" id="IPR001453">
    <property type="entry name" value="MoaB/Mog_dom"/>
</dbReference>
<proteinExistence type="inferred from homology"/>
<dbReference type="CDD" id="cd00887">
    <property type="entry name" value="MoeA"/>
    <property type="match status" value="1"/>
</dbReference>
<dbReference type="Pfam" id="PF03454">
    <property type="entry name" value="MoeA_C"/>
    <property type="match status" value="1"/>
</dbReference>
<protein>
    <recommendedName>
        <fullName evidence="6 13">Molybdopterin molybdenumtransferase</fullName>
        <ecNumber evidence="5 13">2.10.1.1</ecNumber>
    </recommendedName>
</protein>
<dbReference type="InterPro" id="IPR005111">
    <property type="entry name" value="MoeA_C_domain_IV"/>
</dbReference>
<dbReference type="GO" id="GO:0005829">
    <property type="term" value="C:cytosol"/>
    <property type="evidence" value="ECO:0007669"/>
    <property type="project" value="TreeGrafter"/>
</dbReference>
<dbReference type="Pfam" id="PF03453">
    <property type="entry name" value="MoeA_N"/>
    <property type="match status" value="1"/>
</dbReference>
<dbReference type="PANTHER" id="PTHR10192">
    <property type="entry name" value="MOLYBDOPTERIN BIOSYNTHESIS PROTEIN"/>
    <property type="match status" value="1"/>
</dbReference>
<dbReference type="GO" id="GO:0061599">
    <property type="term" value="F:molybdopterin molybdotransferase activity"/>
    <property type="evidence" value="ECO:0007669"/>
    <property type="project" value="UniProtKB-UniRule"/>
</dbReference>
<comment type="catalytic activity">
    <reaction evidence="12">
        <text>adenylyl-molybdopterin + molybdate = Mo-molybdopterin + AMP + H(+)</text>
        <dbReference type="Rhea" id="RHEA:35047"/>
        <dbReference type="ChEBI" id="CHEBI:15378"/>
        <dbReference type="ChEBI" id="CHEBI:36264"/>
        <dbReference type="ChEBI" id="CHEBI:62727"/>
        <dbReference type="ChEBI" id="CHEBI:71302"/>
        <dbReference type="ChEBI" id="CHEBI:456215"/>
        <dbReference type="EC" id="2.10.1.1"/>
    </reaction>
</comment>
<keyword evidence="8 13" id="KW-0808">Transferase</keyword>
<comment type="cofactor">
    <cofactor evidence="1 13">
        <name>Mg(2+)</name>
        <dbReference type="ChEBI" id="CHEBI:18420"/>
    </cofactor>
</comment>
<dbReference type="SUPFAM" id="SSF53218">
    <property type="entry name" value="Molybdenum cofactor biosynthesis proteins"/>
    <property type="match status" value="1"/>
</dbReference>
<keyword evidence="11 13" id="KW-0501">Molybdenum cofactor biosynthesis</keyword>
<sequence length="415" mass="44192">MRFGRQAVAIEEATRRLMQHVRVLPPETVELDQADGRVLAADLEASGSLPPFDRSAMDGYAVRAKDTLGASPKKPLALRVVGAVMAGEVPSFRLLKGEAARIMTGAMIPEGADAVILFEQTGNPGADTEAVAVKKQLAAGENIIRQGEEAAAHEIVLKAGEIVNAGAKAVLSTFGYTRIPVTRQPRIGIMPTGDELVAPQQELTPGKIRDCNTAMLAQLVRESGGIPVVFPPVSDDDHNAAASIEERIRQVDLLVTTGGVSVGDLDVIASFVDRTDVALLFNRVAMRPGSPTTAARIADKLLCALSGNPGACFTGFQLFVKPLIRQMLGELHPEVQELEGVLVGDVKRPCPYPRYLRGKMVLKQAVLHVIPDRLEKLAPLRSLKESNCLIVIPPGGAGASEGELVKVVQIAPFPL</sequence>
<evidence type="ECO:0000256" key="12">
    <source>
        <dbReference type="ARBA" id="ARBA00047317"/>
    </source>
</evidence>
<organism evidence="15 16">
    <name type="scientific">Brevibacillus nitrificans</name>
    <dbReference type="NCBI Taxonomy" id="651560"/>
    <lineage>
        <taxon>Bacteria</taxon>
        <taxon>Bacillati</taxon>
        <taxon>Bacillota</taxon>
        <taxon>Bacilli</taxon>
        <taxon>Bacillales</taxon>
        <taxon>Paenibacillaceae</taxon>
        <taxon>Brevibacillus</taxon>
    </lineage>
</organism>
<dbReference type="EC" id="2.10.1.1" evidence="5 13"/>
<dbReference type="PANTHER" id="PTHR10192:SF5">
    <property type="entry name" value="GEPHYRIN"/>
    <property type="match status" value="1"/>
</dbReference>
<gene>
    <name evidence="15" type="ORF">EDM59_11380</name>
</gene>
<accession>A0A3M8DFJ9</accession>
<dbReference type="GO" id="GO:0006777">
    <property type="term" value="P:Mo-molybdopterin cofactor biosynthetic process"/>
    <property type="evidence" value="ECO:0007669"/>
    <property type="project" value="UniProtKB-UniRule"/>
</dbReference>
<feature type="domain" description="MoaB/Mog" evidence="14">
    <location>
        <begin position="188"/>
        <end position="326"/>
    </location>
</feature>
<dbReference type="Gene3D" id="3.40.980.10">
    <property type="entry name" value="MoaB/Mog-like domain"/>
    <property type="match status" value="1"/>
</dbReference>
<dbReference type="InterPro" id="IPR005110">
    <property type="entry name" value="MoeA_linker/N"/>
</dbReference>
<dbReference type="AlphaFoldDB" id="A0A3M8DFJ9"/>
<comment type="pathway">
    <text evidence="3 13">Cofactor biosynthesis; molybdopterin biosynthesis.</text>
</comment>